<name>A0ABD3SQW5_9STRA</name>
<evidence type="ECO:0000313" key="9">
    <source>
        <dbReference type="Proteomes" id="UP001530377"/>
    </source>
</evidence>
<dbReference type="InterPro" id="IPR051406">
    <property type="entry name" value="PLD_domain"/>
</dbReference>
<dbReference type="PROSITE" id="PS50035">
    <property type="entry name" value="PLD"/>
    <property type="match status" value="1"/>
</dbReference>
<dbReference type="Gene3D" id="3.30.870.10">
    <property type="entry name" value="Endonuclease Chain A"/>
    <property type="match status" value="2"/>
</dbReference>
<sequence>MRKESATRSASQTSHHTTDRLHRLHPLLRKMRFREENNYLSVHAVAGTHCVLLGLDVKGYGKPKPESIDLHAMLSGMALDPERLNHENVQVASPPVTTTADINVGSSSSTVFVGFSIDRQDQVTKQIVSLNAGGKPIQKFHFGDYTALPGKQYVYTVGKMIKSSIAVDSTAQFVVDGSPVALTVSTEDPTEGTHGIFFNRGAAGSKAYSEKFGEFRKFHIVHHLDKPEWQSIINPRSIPDPEKSDEARTWLSRGLEEALLQFIAQASGSEYRLLAAVYEFTHEETIQAFASAIERGVDVKIIRHCKGTFRTRVRGNIIEKDENGKIVKDWIPDSTTEEATKAIDAVGFDNMKTAYIWHNDTFIERRHSSGLMHNKFIILLKNEKPISLWTGSINFTDSEIARKKGIEYKDYYDFVQRRENRIAYGAVLHPNAKDDASGECLTGLNTFVDYVHTKYLIVDALTDNPLVVTGSANFSVASTDKNDENSLVIRGDTRVADIYFTEFMRLFDHFYSRDKYNQYWHQDSSGDRGRLWGEVVADESWLDPYFDPSTQLYRERLLLR</sequence>
<evidence type="ECO:0000256" key="5">
    <source>
        <dbReference type="ARBA" id="ARBA00040549"/>
    </source>
</evidence>
<evidence type="ECO:0000259" key="7">
    <source>
        <dbReference type="PROSITE" id="PS50035"/>
    </source>
</evidence>
<keyword evidence="9" id="KW-1185">Reference proteome</keyword>
<evidence type="ECO:0000256" key="4">
    <source>
        <dbReference type="ARBA" id="ARBA00038012"/>
    </source>
</evidence>
<evidence type="ECO:0000313" key="8">
    <source>
        <dbReference type="EMBL" id="KAL3826588.1"/>
    </source>
</evidence>
<keyword evidence="1" id="KW-0378">Hydrolase</keyword>
<gene>
    <name evidence="8" type="ORF">ACHAXA_010513</name>
</gene>
<keyword evidence="3" id="KW-0443">Lipid metabolism</keyword>
<dbReference type="PANTHER" id="PTHR43856:SF1">
    <property type="entry name" value="MITOCHONDRIAL CARDIOLIPIN HYDROLASE"/>
    <property type="match status" value="1"/>
</dbReference>
<accession>A0ABD3SQW5</accession>
<comment type="caution">
    <text evidence="8">The sequence shown here is derived from an EMBL/GenBank/DDBJ whole genome shotgun (WGS) entry which is preliminary data.</text>
</comment>
<feature type="domain" description="PLD phosphodiesterase" evidence="7">
    <location>
        <begin position="447"/>
        <end position="478"/>
    </location>
</feature>
<keyword evidence="2" id="KW-0442">Lipid degradation</keyword>
<dbReference type="PANTHER" id="PTHR43856">
    <property type="entry name" value="CARDIOLIPIN HYDROLASE"/>
    <property type="match status" value="1"/>
</dbReference>
<dbReference type="GO" id="GO:0016042">
    <property type="term" value="P:lipid catabolic process"/>
    <property type="evidence" value="ECO:0007669"/>
    <property type="project" value="UniProtKB-KW"/>
</dbReference>
<reference evidence="8 9" key="1">
    <citation type="submission" date="2024-10" db="EMBL/GenBank/DDBJ databases">
        <title>Updated reference genomes for cyclostephanoid diatoms.</title>
        <authorList>
            <person name="Roberts W.R."/>
            <person name="Alverson A.J."/>
        </authorList>
    </citation>
    <scope>NUCLEOTIDE SEQUENCE [LARGE SCALE GENOMIC DNA]</scope>
    <source>
        <strain evidence="8 9">AJA228-03</strain>
    </source>
</reference>
<evidence type="ECO:0000256" key="3">
    <source>
        <dbReference type="ARBA" id="ARBA00023098"/>
    </source>
</evidence>
<organism evidence="8 9">
    <name type="scientific">Cyclostephanos tholiformis</name>
    <dbReference type="NCBI Taxonomy" id="382380"/>
    <lineage>
        <taxon>Eukaryota</taxon>
        <taxon>Sar</taxon>
        <taxon>Stramenopiles</taxon>
        <taxon>Ochrophyta</taxon>
        <taxon>Bacillariophyta</taxon>
        <taxon>Coscinodiscophyceae</taxon>
        <taxon>Thalassiosirophycidae</taxon>
        <taxon>Stephanodiscales</taxon>
        <taxon>Stephanodiscaceae</taxon>
        <taxon>Cyclostephanos</taxon>
    </lineage>
</organism>
<dbReference type="GO" id="GO:0016787">
    <property type="term" value="F:hydrolase activity"/>
    <property type="evidence" value="ECO:0007669"/>
    <property type="project" value="UniProtKB-KW"/>
</dbReference>
<feature type="region of interest" description="Disordered" evidence="6">
    <location>
        <begin position="1"/>
        <end position="21"/>
    </location>
</feature>
<proteinExistence type="inferred from homology"/>
<dbReference type="AlphaFoldDB" id="A0ABD3SQW5"/>
<dbReference type="EMBL" id="JALLPB020000018">
    <property type="protein sequence ID" value="KAL3826588.1"/>
    <property type="molecule type" value="Genomic_DNA"/>
</dbReference>
<dbReference type="InterPro" id="IPR025202">
    <property type="entry name" value="PLD-like_dom"/>
</dbReference>
<comment type="similarity">
    <text evidence="4">Belongs to the phospholipase D family. MitoPLD/Zucchini subfamily.</text>
</comment>
<evidence type="ECO:0000256" key="2">
    <source>
        <dbReference type="ARBA" id="ARBA00022963"/>
    </source>
</evidence>
<evidence type="ECO:0000256" key="1">
    <source>
        <dbReference type="ARBA" id="ARBA00022801"/>
    </source>
</evidence>
<evidence type="ECO:0000256" key="6">
    <source>
        <dbReference type="SAM" id="MobiDB-lite"/>
    </source>
</evidence>
<dbReference type="Proteomes" id="UP001530377">
    <property type="component" value="Unassembled WGS sequence"/>
</dbReference>
<dbReference type="SUPFAM" id="SSF56024">
    <property type="entry name" value="Phospholipase D/nuclease"/>
    <property type="match status" value="1"/>
</dbReference>
<dbReference type="Pfam" id="PF13091">
    <property type="entry name" value="PLDc_2"/>
    <property type="match status" value="2"/>
</dbReference>
<dbReference type="InterPro" id="IPR001736">
    <property type="entry name" value="PLipase_D/transphosphatidylase"/>
</dbReference>
<protein>
    <recommendedName>
        <fullName evidence="5">Mitochondrial cardiolipin hydrolase</fullName>
    </recommendedName>
</protein>